<keyword evidence="8" id="KW-1185">Reference proteome</keyword>
<dbReference type="Pfam" id="PF01740">
    <property type="entry name" value="STAS"/>
    <property type="match status" value="1"/>
</dbReference>
<evidence type="ECO:0000256" key="1">
    <source>
        <dbReference type="ARBA" id="ARBA00004141"/>
    </source>
</evidence>
<evidence type="ECO:0000256" key="3">
    <source>
        <dbReference type="ARBA" id="ARBA00022989"/>
    </source>
</evidence>
<feature type="transmembrane region" description="Helical" evidence="5">
    <location>
        <begin position="262"/>
        <end position="284"/>
    </location>
</feature>
<feature type="transmembrane region" description="Helical" evidence="5">
    <location>
        <begin position="20"/>
        <end position="39"/>
    </location>
</feature>
<dbReference type="OrthoDB" id="9769739at2"/>
<dbReference type="SUPFAM" id="SSF52091">
    <property type="entry name" value="SpoIIaa-like"/>
    <property type="match status" value="1"/>
</dbReference>
<dbReference type="AlphaFoldDB" id="A0A098LA26"/>
<dbReference type="PROSITE" id="PS50801">
    <property type="entry name" value="STAS"/>
    <property type="match status" value="1"/>
</dbReference>
<comment type="subcellular location">
    <subcellularLocation>
        <location evidence="1">Membrane</location>
        <topology evidence="1">Multi-pass membrane protein</topology>
    </subcellularLocation>
</comment>
<feature type="transmembrane region" description="Helical" evidence="5">
    <location>
        <begin position="339"/>
        <end position="357"/>
    </location>
</feature>
<dbReference type="InterPro" id="IPR011547">
    <property type="entry name" value="SLC26A/SulP_dom"/>
</dbReference>
<dbReference type="InterPro" id="IPR036513">
    <property type="entry name" value="STAS_dom_sf"/>
</dbReference>
<proteinExistence type="predicted"/>
<feature type="transmembrane region" description="Helical" evidence="5">
    <location>
        <begin position="86"/>
        <end position="108"/>
    </location>
</feature>
<dbReference type="Pfam" id="PF00916">
    <property type="entry name" value="Sulfate_transp"/>
    <property type="match status" value="1"/>
</dbReference>
<dbReference type="InterPro" id="IPR001902">
    <property type="entry name" value="SLC26A/SulP_fam"/>
</dbReference>
<feature type="transmembrane region" description="Helical" evidence="5">
    <location>
        <begin position="203"/>
        <end position="220"/>
    </location>
</feature>
<feature type="transmembrane region" description="Helical" evidence="5">
    <location>
        <begin position="44"/>
        <end position="66"/>
    </location>
</feature>
<accession>A0A098LA26</accession>
<dbReference type="Proteomes" id="UP000030185">
    <property type="component" value="Unassembled WGS sequence"/>
</dbReference>
<keyword evidence="3 5" id="KW-1133">Transmembrane helix</keyword>
<dbReference type="PANTHER" id="PTHR11814">
    <property type="entry name" value="SULFATE TRANSPORTER"/>
    <property type="match status" value="1"/>
</dbReference>
<gene>
    <name evidence="7" type="ORF">MYP_480</name>
</gene>
<dbReference type="GO" id="GO:0016020">
    <property type="term" value="C:membrane"/>
    <property type="evidence" value="ECO:0007669"/>
    <property type="project" value="UniProtKB-SubCell"/>
</dbReference>
<keyword evidence="4 5" id="KW-0472">Membrane</keyword>
<dbReference type="eggNOG" id="COG0659">
    <property type="taxonomic scope" value="Bacteria"/>
</dbReference>
<evidence type="ECO:0000259" key="6">
    <source>
        <dbReference type="PROSITE" id="PS50801"/>
    </source>
</evidence>
<feature type="transmembrane region" description="Helical" evidence="5">
    <location>
        <begin position="173"/>
        <end position="191"/>
    </location>
</feature>
<keyword evidence="2 5" id="KW-0812">Transmembrane</keyword>
<feature type="domain" description="STAS" evidence="6">
    <location>
        <begin position="434"/>
        <end position="523"/>
    </location>
</feature>
<feature type="transmembrane region" description="Helical" evidence="5">
    <location>
        <begin position="397"/>
        <end position="424"/>
    </location>
</feature>
<dbReference type="EMBL" id="BBLT01000001">
    <property type="protein sequence ID" value="GAL83254.1"/>
    <property type="molecule type" value="Genomic_DNA"/>
</dbReference>
<evidence type="ECO:0000256" key="4">
    <source>
        <dbReference type="ARBA" id="ARBA00023136"/>
    </source>
</evidence>
<evidence type="ECO:0000313" key="8">
    <source>
        <dbReference type="Proteomes" id="UP000030185"/>
    </source>
</evidence>
<dbReference type="GO" id="GO:0055085">
    <property type="term" value="P:transmembrane transport"/>
    <property type="evidence" value="ECO:0007669"/>
    <property type="project" value="InterPro"/>
</dbReference>
<evidence type="ECO:0000313" key="7">
    <source>
        <dbReference type="EMBL" id="GAL83254.1"/>
    </source>
</evidence>
<evidence type="ECO:0000256" key="2">
    <source>
        <dbReference type="ARBA" id="ARBA00022692"/>
    </source>
</evidence>
<evidence type="ECO:0000256" key="5">
    <source>
        <dbReference type="SAM" id="Phobius"/>
    </source>
</evidence>
<feature type="transmembrane region" description="Helical" evidence="5">
    <location>
        <begin position="305"/>
        <end position="327"/>
    </location>
</feature>
<name>A0A098LA26_9BACT</name>
<dbReference type="STRING" id="153721.MYP_480"/>
<feature type="transmembrane region" description="Helical" evidence="5">
    <location>
        <begin position="115"/>
        <end position="135"/>
    </location>
</feature>
<organism evidence="7 8">
    <name type="scientific">Sporocytophaga myxococcoides</name>
    <dbReference type="NCBI Taxonomy" id="153721"/>
    <lineage>
        <taxon>Bacteria</taxon>
        <taxon>Pseudomonadati</taxon>
        <taxon>Bacteroidota</taxon>
        <taxon>Cytophagia</taxon>
        <taxon>Cytophagales</taxon>
        <taxon>Cytophagaceae</taxon>
        <taxon>Sporocytophaga</taxon>
    </lineage>
</organism>
<protein>
    <submittedName>
        <fullName evidence="7">Sulfate permease</fullName>
    </submittedName>
</protein>
<dbReference type="RefSeq" id="WP_045457858.1">
    <property type="nucleotide sequence ID" value="NZ_BBLT01000001.1"/>
</dbReference>
<dbReference type="InterPro" id="IPR002645">
    <property type="entry name" value="STAS_dom"/>
</dbReference>
<reference evidence="7 8" key="1">
    <citation type="submission" date="2014-09" db="EMBL/GenBank/DDBJ databases">
        <title>Sporocytophaga myxococcoides PG-01 genome sequencing.</title>
        <authorList>
            <person name="Liu L."/>
            <person name="Gao P.J."/>
            <person name="Chen G.J."/>
            <person name="Wang L.S."/>
        </authorList>
    </citation>
    <scope>NUCLEOTIDE SEQUENCE [LARGE SCALE GENOMIC DNA]</scope>
    <source>
        <strain evidence="7 8">PG-01</strain>
    </source>
</reference>
<feature type="transmembrane region" description="Helical" evidence="5">
    <location>
        <begin position="364"/>
        <end position="385"/>
    </location>
</feature>
<comment type="caution">
    <text evidence="7">The sequence shown here is derived from an EMBL/GenBank/DDBJ whole genome shotgun (WGS) entry which is preliminary data.</text>
</comment>
<sequence>MSLLHNLSKQISANAKYDIPSGIVVFVVALPLCLGIALASKAPLFAGIIAGIVGGLVVALLSGSPLSVSGPAAGLTVIVLNAITEVGYNAFLVGVLIAGSVQIILGFIKAGSISLLFPSSVIRGMLAAIGIILILKQIPHAIGYDVDYEGDLSFEQFDKENTFSELLRAYQSLNKGAIIISVLSLLVMVFWNKITKGFLKSIPAPLIVVVIGSLLNILFVEKIPTLALSKEHLVLIPEIKGLDSLKELLIFPDFGEVTNFKVWKIGLTLAVVASIETLLSIEAVDKLDPLKRHTPTNRELKAQGVGNILSGIMGGLPMTAVIVRGTANVSAGARSKLSSFYHGLFLLLCVIFFHEILNRIPLAALAAILLVIGYKLTNIGLYKAIFKNGVEQFVPFISTILAIVVTDLLKGIIVGIIVAIVFILRRNLKLAYSCSMKEDEHTKVMRLDLAEEVSFLNKASIMTMLRNIPDYSKVIIDGSKAKYIDYDVIEILNDFKITAKTRGVDLQIENIKESYDIGYKNEK</sequence>